<keyword evidence="3" id="KW-1185">Reference proteome</keyword>
<evidence type="ECO:0000313" key="2">
    <source>
        <dbReference type="EMBL" id="PSL42832.1"/>
    </source>
</evidence>
<dbReference type="Proteomes" id="UP000240971">
    <property type="component" value="Unassembled WGS sequence"/>
</dbReference>
<dbReference type="AlphaFoldDB" id="A0A2P8H9C9"/>
<sequence length="279" mass="31403">MVEKNYSFLTETISNLGFGNIFDEPLRNAMKLGIQVVELKANAKRKIGDYGFNVVVEKGKAITPSQNQDDFYFANRIHVQFKEHGINEEKSHTFGLYKQKGFTVAQMESLMRGRFVHNTFRNTDTNEMVGRWQYIDFKITKEDGTHPLKSIYDNKIEFNVVKEIGNLPGLSATQEEKESMARRMKDGSDIAASIRVNGVKENVLLRANPRIAEIEAYNLQGVKIPLKQNNMQLSESTLALAQDNNMGKAVKLLIDGETGKKNQGKKNTPAGKKTPSKGK</sequence>
<gene>
    <name evidence="2" type="ORF">CLV51_11048</name>
</gene>
<name>A0A2P8H9C9_CHINA</name>
<comment type="caution">
    <text evidence="2">The sequence shown here is derived from an EMBL/GenBank/DDBJ whole genome shotgun (WGS) entry which is preliminary data.</text>
</comment>
<dbReference type="OrthoDB" id="635926at2"/>
<evidence type="ECO:0000256" key="1">
    <source>
        <dbReference type="SAM" id="MobiDB-lite"/>
    </source>
</evidence>
<dbReference type="EMBL" id="PYAW01000010">
    <property type="protein sequence ID" value="PSL42832.1"/>
    <property type="molecule type" value="Genomic_DNA"/>
</dbReference>
<dbReference type="RefSeq" id="WP_106531287.1">
    <property type="nucleotide sequence ID" value="NZ_PYAW01000010.1"/>
</dbReference>
<proteinExistence type="predicted"/>
<evidence type="ECO:0000313" key="3">
    <source>
        <dbReference type="Proteomes" id="UP000240971"/>
    </source>
</evidence>
<feature type="region of interest" description="Disordered" evidence="1">
    <location>
        <begin position="255"/>
        <end position="279"/>
    </location>
</feature>
<reference evidence="2 3" key="1">
    <citation type="submission" date="2018-03" db="EMBL/GenBank/DDBJ databases">
        <title>Genomic Encyclopedia of Archaeal and Bacterial Type Strains, Phase II (KMG-II): from individual species to whole genera.</title>
        <authorList>
            <person name="Goeker M."/>
        </authorList>
    </citation>
    <scope>NUCLEOTIDE SEQUENCE [LARGE SCALE GENOMIC DNA]</scope>
    <source>
        <strain evidence="2 3">DSM 24859</strain>
    </source>
</reference>
<organism evidence="2 3">
    <name type="scientific">Chitinophaga niastensis</name>
    <dbReference type="NCBI Taxonomy" id="536980"/>
    <lineage>
        <taxon>Bacteria</taxon>
        <taxon>Pseudomonadati</taxon>
        <taxon>Bacteroidota</taxon>
        <taxon>Chitinophagia</taxon>
        <taxon>Chitinophagales</taxon>
        <taxon>Chitinophagaceae</taxon>
        <taxon>Chitinophaga</taxon>
    </lineage>
</organism>
<accession>A0A2P8H9C9</accession>
<protein>
    <submittedName>
        <fullName evidence="2">Uncharacterized protein</fullName>
    </submittedName>
</protein>